<evidence type="ECO:0000256" key="1">
    <source>
        <dbReference type="ARBA" id="ARBA00000085"/>
    </source>
</evidence>
<feature type="domain" description="Histidine kinase" evidence="10">
    <location>
        <begin position="527"/>
        <end position="633"/>
    </location>
</feature>
<dbReference type="SMART" id="SM00387">
    <property type="entry name" value="HATPase_c"/>
    <property type="match status" value="1"/>
</dbReference>
<evidence type="ECO:0000256" key="8">
    <source>
        <dbReference type="SAM" id="MobiDB-lite"/>
    </source>
</evidence>
<feature type="chain" id="PRO_5045578715" description="histidine kinase" evidence="9">
    <location>
        <begin position="24"/>
        <end position="870"/>
    </location>
</feature>
<evidence type="ECO:0000256" key="7">
    <source>
        <dbReference type="ARBA" id="ARBA00022989"/>
    </source>
</evidence>
<evidence type="ECO:0000256" key="9">
    <source>
        <dbReference type="SAM" id="SignalP"/>
    </source>
</evidence>
<reference evidence="11 12" key="1">
    <citation type="submission" date="2020-03" db="EMBL/GenBank/DDBJ databases">
        <title>WGS of actinomycetes isolated from Thailand.</title>
        <authorList>
            <person name="Thawai C."/>
        </authorList>
    </citation>
    <scope>NUCLEOTIDE SEQUENCE [LARGE SCALE GENOMIC DNA]</scope>
    <source>
        <strain evidence="11 12">PRB2-1</strain>
    </source>
</reference>
<feature type="compositionally biased region" description="Low complexity" evidence="8">
    <location>
        <begin position="662"/>
        <end position="679"/>
    </location>
</feature>
<keyword evidence="5" id="KW-0812">Transmembrane</keyword>
<keyword evidence="3" id="KW-0597">Phosphoprotein</keyword>
<dbReference type="InterPro" id="IPR036890">
    <property type="entry name" value="HATPase_C_sf"/>
</dbReference>
<dbReference type="InterPro" id="IPR013587">
    <property type="entry name" value="Nitrate/nitrite_sensing"/>
</dbReference>
<dbReference type="PANTHER" id="PTHR45436">
    <property type="entry name" value="SENSOR HISTIDINE KINASE YKOH"/>
    <property type="match status" value="1"/>
</dbReference>
<gene>
    <name evidence="11" type="ORF">HCN08_31060</name>
</gene>
<dbReference type="PROSITE" id="PS50109">
    <property type="entry name" value="HIS_KIN"/>
    <property type="match status" value="1"/>
</dbReference>
<proteinExistence type="predicted"/>
<dbReference type="RefSeq" id="WP_167986646.1">
    <property type="nucleotide sequence ID" value="NZ_JAATEJ010000035.1"/>
</dbReference>
<evidence type="ECO:0000256" key="6">
    <source>
        <dbReference type="ARBA" id="ARBA00022777"/>
    </source>
</evidence>
<protein>
    <recommendedName>
        <fullName evidence="2">histidine kinase</fullName>
        <ecNumber evidence="2">2.7.13.3</ecNumber>
    </recommendedName>
</protein>
<dbReference type="InterPro" id="IPR005467">
    <property type="entry name" value="His_kinase_dom"/>
</dbReference>
<evidence type="ECO:0000256" key="5">
    <source>
        <dbReference type="ARBA" id="ARBA00022692"/>
    </source>
</evidence>
<dbReference type="Pfam" id="PF08376">
    <property type="entry name" value="NIT"/>
    <property type="match status" value="1"/>
</dbReference>
<evidence type="ECO:0000256" key="3">
    <source>
        <dbReference type="ARBA" id="ARBA00022553"/>
    </source>
</evidence>
<dbReference type="Gene3D" id="3.30.565.10">
    <property type="entry name" value="Histidine kinase-like ATPase, C-terminal domain"/>
    <property type="match status" value="1"/>
</dbReference>
<dbReference type="InterPro" id="IPR050428">
    <property type="entry name" value="TCS_sensor_his_kinase"/>
</dbReference>
<accession>A0ABX0ZX94</accession>
<feature type="compositionally biased region" description="Basic and acidic residues" evidence="8">
    <location>
        <begin position="834"/>
        <end position="844"/>
    </location>
</feature>
<feature type="compositionally biased region" description="Pro residues" evidence="8">
    <location>
        <begin position="732"/>
        <end position="757"/>
    </location>
</feature>
<comment type="caution">
    <text evidence="11">The sequence shown here is derived from an EMBL/GenBank/DDBJ whole genome shotgun (WGS) entry which is preliminary data.</text>
</comment>
<feature type="compositionally biased region" description="Basic and acidic residues" evidence="8">
    <location>
        <begin position="817"/>
        <end position="826"/>
    </location>
</feature>
<comment type="catalytic activity">
    <reaction evidence="1">
        <text>ATP + protein L-histidine = ADP + protein N-phospho-L-histidine.</text>
        <dbReference type="EC" id="2.7.13.3"/>
    </reaction>
</comment>
<keyword evidence="12" id="KW-1185">Reference proteome</keyword>
<keyword evidence="9" id="KW-0732">Signal</keyword>
<dbReference type="Pfam" id="PF02518">
    <property type="entry name" value="HATPase_c"/>
    <property type="match status" value="1"/>
</dbReference>
<dbReference type="GO" id="GO:0016301">
    <property type="term" value="F:kinase activity"/>
    <property type="evidence" value="ECO:0007669"/>
    <property type="project" value="UniProtKB-KW"/>
</dbReference>
<dbReference type="SUPFAM" id="SSF55874">
    <property type="entry name" value="ATPase domain of HSP90 chaperone/DNA topoisomerase II/histidine kinase"/>
    <property type="match status" value="1"/>
</dbReference>
<evidence type="ECO:0000256" key="4">
    <source>
        <dbReference type="ARBA" id="ARBA00022679"/>
    </source>
</evidence>
<keyword evidence="7" id="KW-1133">Transmembrane helix</keyword>
<evidence type="ECO:0000259" key="10">
    <source>
        <dbReference type="PROSITE" id="PS50109"/>
    </source>
</evidence>
<dbReference type="InterPro" id="IPR003594">
    <property type="entry name" value="HATPase_dom"/>
</dbReference>
<evidence type="ECO:0000313" key="11">
    <source>
        <dbReference type="EMBL" id="NJP47811.1"/>
    </source>
</evidence>
<evidence type="ECO:0000256" key="2">
    <source>
        <dbReference type="ARBA" id="ARBA00012438"/>
    </source>
</evidence>
<keyword evidence="7" id="KW-0472">Membrane</keyword>
<sequence length="870" mass="88752">MRERRVRQRMLAALLVCVGTVLAASAPGVALGVGDLTAAQHRAHDARLAQRTTALAHALADERDDVAALVAAGTSAPALPAQDRTRTDRGLADVLAAGPGKELRAALGALPGVRRSALAAQAGGAGVQAAVTAYQPLLDALGRTAADDPAATALTRATDAATRQRGLLAGALTAGGGQPELVAAAQAARLQERAALADFRAAAGPALRDRYDTTVTGAAATTADRDTDALLDAAELTRSDRDLGAAAVRTALTARIDLLRSVEGSAAADRVAAAGHHQDHTVTVLELRLALAAGCLLLLAGVLVALTRSVTRPLAALHRWARSPAESGQGAQIVGQDEFAAVARRANALTHEAHALRARTADLGNELTAQRGTTQSTRGALAAAVAEKDALRRAHDDLVAHVADLDRELTSAAARNAAHMSHVSLSLRTLGLVERQLSLIEGMEEQEQDPDRLGTLFTLDHLATRMRRTSETLLVLGGTEHSHGATASPVPLVDVVRGAISEIERYERVRIQVLPGARVAGRAADDVAHLIAELLDNATGFSAPEAEVLLSGQLLDTGEVALAIEDTGIGVPPERLGELNALLADPDPAPPGAISGMGLYVVSRLARRHGVKVALHPLPSGGTQAVVLLPGLIVPPVAPDEPPVTPLETPYAGAAGDPHRQPPGAYAQAPGPYGQQGQAPYPPTDNPPPPQPAPAPHSAPAPVPHPAPASAPHPAPAAVPHPGIPAQGGPFTPAPRAVPTPVPPAAVSPIPAAPGPGPASATAPAPAPGRGLPQRVPRPGSAVVRPAPAAPPAPVDPAELRRRLDGLQRGLAAGRADAVREHEGTRAAEAGHGAGERARARDTAEPQAPQGAGSPRENENPAGTVEEATR</sequence>
<keyword evidence="4" id="KW-0808">Transferase</keyword>
<name>A0ABX0ZX94_9ACTN</name>
<dbReference type="PANTHER" id="PTHR45436:SF5">
    <property type="entry name" value="SENSOR HISTIDINE KINASE TRCS"/>
    <property type="match status" value="1"/>
</dbReference>
<keyword evidence="6 11" id="KW-0418">Kinase</keyword>
<evidence type="ECO:0000313" key="12">
    <source>
        <dbReference type="Proteomes" id="UP000734511"/>
    </source>
</evidence>
<feature type="signal peptide" evidence="9">
    <location>
        <begin position="1"/>
        <end position="23"/>
    </location>
</feature>
<dbReference type="EC" id="2.7.13.3" evidence="2"/>
<dbReference type="Proteomes" id="UP000734511">
    <property type="component" value="Unassembled WGS sequence"/>
</dbReference>
<feature type="compositionally biased region" description="Pro residues" evidence="8">
    <location>
        <begin position="680"/>
        <end position="723"/>
    </location>
</feature>
<dbReference type="EMBL" id="JAATEJ010000035">
    <property type="protein sequence ID" value="NJP47811.1"/>
    <property type="molecule type" value="Genomic_DNA"/>
</dbReference>
<feature type="compositionally biased region" description="Low complexity" evidence="8">
    <location>
        <begin position="758"/>
        <end position="787"/>
    </location>
</feature>
<feature type="region of interest" description="Disordered" evidence="8">
    <location>
        <begin position="640"/>
        <end position="870"/>
    </location>
</feature>
<feature type="compositionally biased region" description="Low complexity" evidence="8">
    <location>
        <begin position="807"/>
        <end position="816"/>
    </location>
</feature>
<organism evidence="11 12">
    <name type="scientific">Actinacidiphila epipremni</name>
    <dbReference type="NCBI Taxonomy" id="2053013"/>
    <lineage>
        <taxon>Bacteria</taxon>
        <taxon>Bacillati</taxon>
        <taxon>Actinomycetota</taxon>
        <taxon>Actinomycetes</taxon>
        <taxon>Kitasatosporales</taxon>
        <taxon>Streptomycetaceae</taxon>
        <taxon>Actinacidiphila</taxon>
    </lineage>
</organism>